<proteinExistence type="predicted"/>
<accession>A0A3P7QV93</accession>
<reference evidence="1 2" key="1">
    <citation type="submission" date="2018-11" db="EMBL/GenBank/DDBJ databases">
        <authorList>
            <consortium name="Pathogen Informatics"/>
        </authorList>
    </citation>
    <scope>NUCLEOTIDE SEQUENCE [LARGE SCALE GENOMIC DNA]</scope>
</reference>
<dbReference type="Proteomes" id="UP000281553">
    <property type="component" value="Unassembled WGS sequence"/>
</dbReference>
<evidence type="ECO:0000313" key="1">
    <source>
        <dbReference type="EMBL" id="VDN35802.1"/>
    </source>
</evidence>
<name>A0A3P7QV93_DIBLA</name>
<protein>
    <submittedName>
        <fullName evidence="1">Uncharacterized protein</fullName>
    </submittedName>
</protein>
<organism evidence="1 2">
    <name type="scientific">Dibothriocephalus latus</name>
    <name type="common">Fish tapeworm</name>
    <name type="synonym">Diphyllobothrium latum</name>
    <dbReference type="NCBI Taxonomy" id="60516"/>
    <lineage>
        <taxon>Eukaryota</taxon>
        <taxon>Metazoa</taxon>
        <taxon>Spiralia</taxon>
        <taxon>Lophotrochozoa</taxon>
        <taxon>Platyhelminthes</taxon>
        <taxon>Cestoda</taxon>
        <taxon>Eucestoda</taxon>
        <taxon>Diphyllobothriidea</taxon>
        <taxon>Diphyllobothriidae</taxon>
        <taxon>Dibothriocephalus</taxon>
    </lineage>
</organism>
<evidence type="ECO:0000313" key="2">
    <source>
        <dbReference type="Proteomes" id="UP000281553"/>
    </source>
</evidence>
<gene>
    <name evidence="1" type="ORF">DILT_LOCUS16872</name>
</gene>
<dbReference type="EMBL" id="UYRU01087738">
    <property type="protein sequence ID" value="VDN35802.1"/>
    <property type="molecule type" value="Genomic_DNA"/>
</dbReference>
<sequence length="57" mass="6364">MSLKQLETDLQFWKVNVQRFDIPTDCLLGVVAAGNALHEVTSDAKVLFDNLKVSEES</sequence>
<dbReference type="AlphaFoldDB" id="A0A3P7QV93"/>
<keyword evidence="2" id="KW-1185">Reference proteome</keyword>